<dbReference type="RefSeq" id="WP_115564201.1">
    <property type="nucleotide sequence ID" value="NZ_QRGR01000004.1"/>
</dbReference>
<keyword evidence="2" id="KW-0288">FMN</keyword>
<comment type="caution">
    <text evidence="4">The sequence shown here is derived from an EMBL/GenBank/DDBJ whole genome shotgun (WGS) entry which is preliminary data.</text>
</comment>
<dbReference type="PANTHER" id="PTHR43278:SF4">
    <property type="entry name" value="NAD(P)H-DEPENDENT FMN-CONTAINING OXIDOREDUCTASE YWQN-RELATED"/>
    <property type="match status" value="1"/>
</dbReference>
<dbReference type="GO" id="GO:0016491">
    <property type="term" value="F:oxidoreductase activity"/>
    <property type="evidence" value="ECO:0007669"/>
    <property type="project" value="InterPro"/>
</dbReference>
<gene>
    <name evidence="4" type="ORF">DXT99_03820</name>
</gene>
<evidence type="ECO:0000259" key="3">
    <source>
        <dbReference type="Pfam" id="PF03358"/>
    </source>
</evidence>
<keyword evidence="1" id="KW-0285">Flavoprotein</keyword>
<organism evidence="4 5">
    <name type="scientific">Pontibacter diazotrophicus</name>
    <dbReference type="NCBI Taxonomy" id="1400979"/>
    <lineage>
        <taxon>Bacteria</taxon>
        <taxon>Pseudomonadati</taxon>
        <taxon>Bacteroidota</taxon>
        <taxon>Cytophagia</taxon>
        <taxon>Cytophagales</taxon>
        <taxon>Hymenobacteraceae</taxon>
        <taxon>Pontibacter</taxon>
    </lineage>
</organism>
<dbReference type="PANTHER" id="PTHR43278">
    <property type="entry name" value="NAD(P)H-DEPENDENT FMN-CONTAINING OXIDOREDUCTASE YWQN-RELATED"/>
    <property type="match status" value="1"/>
</dbReference>
<dbReference type="Gene3D" id="3.40.50.360">
    <property type="match status" value="1"/>
</dbReference>
<proteinExistence type="predicted"/>
<dbReference type="InterPro" id="IPR029039">
    <property type="entry name" value="Flavoprotein-like_sf"/>
</dbReference>
<dbReference type="Proteomes" id="UP000256708">
    <property type="component" value="Unassembled WGS sequence"/>
</dbReference>
<reference evidence="5" key="1">
    <citation type="submission" date="2018-08" db="EMBL/GenBank/DDBJ databases">
        <authorList>
            <person name="Liu Z.-W."/>
            <person name="Du Z.-J."/>
        </authorList>
    </citation>
    <scope>NUCLEOTIDE SEQUENCE [LARGE SCALE GENOMIC DNA]</scope>
    <source>
        <strain evidence="5">H4X</strain>
    </source>
</reference>
<name>A0A3D8LFW6_9BACT</name>
<dbReference type="AlphaFoldDB" id="A0A3D8LFW6"/>
<evidence type="ECO:0000313" key="5">
    <source>
        <dbReference type="Proteomes" id="UP000256708"/>
    </source>
</evidence>
<accession>A0A3D8LFW6</accession>
<dbReference type="SUPFAM" id="SSF52218">
    <property type="entry name" value="Flavoproteins"/>
    <property type="match status" value="1"/>
</dbReference>
<protein>
    <submittedName>
        <fullName evidence="4">NADPH-dependent oxidoreductase</fullName>
    </submittedName>
</protein>
<evidence type="ECO:0000256" key="1">
    <source>
        <dbReference type="ARBA" id="ARBA00022630"/>
    </source>
</evidence>
<feature type="domain" description="NADPH-dependent FMN reductase-like" evidence="3">
    <location>
        <begin position="6"/>
        <end position="117"/>
    </location>
</feature>
<dbReference type="OrthoDB" id="9805976at2"/>
<evidence type="ECO:0000256" key="2">
    <source>
        <dbReference type="ARBA" id="ARBA00022643"/>
    </source>
</evidence>
<keyword evidence="5" id="KW-1185">Reference proteome</keyword>
<dbReference type="InterPro" id="IPR005025">
    <property type="entry name" value="FMN_Rdtase-like_dom"/>
</dbReference>
<dbReference type="EMBL" id="QRGR01000004">
    <property type="protein sequence ID" value="RDV16341.1"/>
    <property type="molecule type" value="Genomic_DNA"/>
</dbReference>
<dbReference type="Pfam" id="PF03358">
    <property type="entry name" value="FMN_red"/>
    <property type="match status" value="1"/>
</dbReference>
<dbReference type="InterPro" id="IPR051796">
    <property type="entry name" value="ISF_SsuE-like"/>
</dbReference>
<evidence type="ECO:0000313" key="4">
    <source>
        <dbReference type="EMBL" id="RDV16341.1"/>
    </source>
</evidence>
<sequence length="172" mass="19742">MENKPIAILGSARRESDTKKLVEVLFPENTVKVLDLLDYHVCPYSYSGQYPAADQFLQVMEEILLHKQVIFATPVYWYAMSGLMKTFFDRLTDIITVQKSLGRRLAGKETLLLAIGSDEELPPGFEKPFERTSDYFGMTYKACYYCPTHAIHVQSVSREGFLKALNSELHYR</sequence>